<dbReference type="EMBL" id="WJQU01000001">
    <property type="protein sequence ID" value="KAJ6646814.1"/>
    <property type="molecule type" value="Genomic_DNA"/>
</dbReference>
<comment type="caution">
    <text evidence="2">The sequence shown here is derived from an EMBL/GenBank/DDBJ whole genome shotgun (WGS) entry which is preliminary data.</text>
</comment>
<evidence type="ECO:0000313" key="3">
    <source>
        <dbReference type="Proteomes" id="UP001151699"/>
    </source>
</evidence>
<dbReference type="CDD" id="cd18186">
    <property type="entry name" value="BTB_POZ_ZBTB_KLHL-like"/>
    <property type="match status" value="1"/>
</dbReference>
<dbReference type="Gene3D" id="3.30.710.10">
    <property type="entry name" value="Potassium Channel Kv1.1, Chain A"/>
    <property type="match status" value="1"/>
</dbReference>
<dbReference type="InterPro" id="IPR011333">
    <property type="entry name" value="SKP1/BTB/POZ_sf"/>
</dbReference>
<evidence type="ECO:0000313" key="2">
    <source>
        <dbReference type="EMBL" id="KAJ6646814.1"/>
    </source>
</evidence>
<keyword evidence="3" id="KW-1185">Reference proteome</keyword>
<dbReference type="PANTHER" id="PTHR45774">
    <property type="entry name" value="BTB/POZ DOMAIN-CONTAINING"/>
    <property type="match status" value="1"/>
</dbReference>
<gene>
    <name evidence="2" type="primary">spoplb_0</name>
    <name evidence="2" type="ORF">Bhyg_02028</name>
</gene>
<dbReference type="SMART" id="SM00225">
    <property type="entry name" value="BTB"/>
    <property type="match status" value="1"/>
</dbReference>
<dbReference type="PROSITE" id="PS50097">
    <property type="entry name" value="BTB"/>
    <property type="match status" value="1"/>
</dbReference>
<dbReference type="GO" id="GO:0005829">
    <property type="term" value="C:cytosol"/>
    <property type="evidence" value="ECO:0007669"/>
    <property type="project" value="TreeGrafter"/>
</dbReference>
<dbReference type="OrthoDB" id="624345at2759"/>
<dbReference type="GO" id="GO:0022008">
    <property type="term" value="P:neurogenesis"/>
    <property type="evidence" value="ECO:0007669"/>
    <property type="project" value="TreeGrafter"/>
</dbReference>
<dbReference type="Pfam" id="PF00651">
    <property type="entry name" value="BTB"/>
    <property type="match status" value="1"/>
</dbReference>
<dbReference type="SUPFAM" id="SSF54695">
    <property type="entry name" value="POZ domain"/>
    <property type="match status" value="1"/>
</dbReference>
<organism evidence="2 3">
    <name type="scientific">Pseudolycoriella hygida</name>
    <dbReference type="NCBI Taxonomy" id="35572"/>
    <lineage>
        <taxon>Eukaryota</taxon>
        <taxon>Metazoa</taxon>
        <taxon>Ecdysozoa</taxon>
        <taxon>Arthropoda</taxon>
        <taxon>Hexapoda</taxon>
        <taxon>Insecta</taxon>
        <taxon>Pterygota</taxon>
        <taxon>Neoptera</taxon>
        <taxon>Endopterygota</taxon>
        <taxon>Diptera</taxon>
        <taxon>Nematocera</taxon>
        <taxon>Sciaroidea</taxon>
        <taxon>Sciaridae</taxon>
        <taxon>Pseudolycoriella</taxon>
    </lineage>
</organism>
<dbReference type="InterPro" id="IPR000210">
    <property type="entry name" value="BTB/POZ_dom"/>
</dbReference>
<accession>A0A9Q0NAT5</accession>
<name>A0A9Q0NAT5_9DIPT</name>
<protein>
    <submittedName>
        <fullName evidence="2">Speckle-type POZ protein-like B</fullName>
    </submittedName>
</protein>
<sequence>MTTKTSTDLRLRLKNLFLGQKHTDCSFRIDNTIIHTHKIILATASSVFEAMFYGPLAECDCIAISDINVEAFQRMIMFIYTDEVDVTETTIEDLLELYYCAEKYLIDELVVKCCQLIKSSLNYQNILHALDLAVCMDVEDILKICLNFFMNCCLNCSTFSKIIQKNDVHISKECLNYILGCDIKEQNINLVCLIKEWCKTESQLLGLDCAIILKDLNIPDAIKIDVENMESLIISQNTFRNSRNAWMLCQRTYLRAVRPLFLRDNGTEFTTSLTVDRIVAVKSLIINSRLTPFIRNSPFAYTENINVTIRTSDDVVTSQKFIIFNVEYNSSVCLVFENAMLLSPFVDYLIEFKWDNYTFDNEYPKSIMSLLEKTDLCTFTFDRNLVDSNSIGIGSILKGIEYAVLN</sequence>
<evidence type="ECO:0000259" key="1">
    <source>
        <dbReference type="PROSITE" id="PS50097"/>
    </source>
</evidence>
<reference evidence="2" key="1">
    <citation type="submission" date="2022-07" db="EMBL/GenBank/DDBJ databases">
        <authorList>
            <person name="Trinca V."/>
            <person name="Uliana J.V.C."/>
            <person name="Torres T.T."/>
            <person name="Ward R.J."/>
            <person name="Monesi N."/>
        </authorList>
    </citation>
    <scope>NUCLEOTIDE SEQUENCE</scope>
    <source>
        <strain evidence="2">HSMRA1968</strain>
        <tissue evidence="2">Whole embryos</tissue>
    </source>
</reference>
<dbReference type="AlphaFoldDB" id="A0A9Q0NAT5"/>
<dbReference type="PANTHER" id="PTHR45774:SF4">
    <property type="entry name" value="AXUNDEAD, ISOFORM F"/>
    <property type="match status" value="1"/>
</dbReference>
<feature type="domain" description="BTB" evidence="1">
    <location>
        <begin position="23"/>
        <end position="88"/>
    </location>
</feature>
<proteinExistence type="predicted"/>
<dbReference type="Proteomes" id="UP001151699">
    <property type="component" value="Chromosome A"/>
</dbReference>